<protein>
    <submittedName>
        <fullName evidence="1">Inositol-pentakisphosphate 2-kinase</fullName>
    </submittedName>
</protein>
<dbReference type="GO" id="GO:0016301">
    <property type="term" value="F:kinase activity"/>
    <property type="evidence" value="ECO:0007669"/>
    <property type="project" value="UniProtKB-KW"/>
</dbReference>
<keyword evidence="1" id="KW-0808">Transferase</keyword>
<dbReference type="InParanoid" id="G5BUT6"/>
<dbReference type="Proteomes" id="UP000006813">
    <property type="component" value="Unassembled WGS sequence"/>
</dbReference>
<evidence type="ECO:0000313" key="2">
    <source>
        <dbReference type="Proteomes" id="UP000006813"/>
    </source>
</evidence>
<dbReference type="AlphaFoldDB" id="G5BUT6"/>
<sequence length="121" mass="13704">MVLLSSSDKGQVENLKLGPWGPHLFEASPFSRSLHCQGKTPQSGQDYQRGVFCTKPSRSPLAFSVFVLELNLKPYESIPYQCKLDANIVNYYSKTMHAKDDTVMSTWFKESEDCTLVLHKV</sequence>
<name>G5BUT6_HETGA</name>
<gene>
    <name evidence="1" type="ORF">GW7_03247</name>
</gene>
<dbReference type="STRING" id="10181.G5BUT6"/>
<evidence type="ECO:0000313" key="1">
    <source>
        <dbReference type="EMBL" id="EHB13047.1"/>
    </source>
</evidence>
<proteinExistence type="predicted"/>
<keyword evidence="1" id="KW-0418">Kinase</keyword>
<dbReference type="EMBL" id="JH171974">
    <property type="protein sequence ID" value="EHB13047.1"/>
    <property type="molecule type" value="Genomic_DNA"/>
</dbReference>
<organism evidence="1 2">
    <name type="scientific">Heterocephalus glaber</name>
    <name type="common">Naked mole rat</name>
    <dbReference type="NCBI Taxonomy" id="10181"/>
    <lineage>
        <taxon>Eukaryota</taxon>
        <taxon>Metazoa</taxon>
        <taxon>Chordata</taxon>
        <taxon>Craniata</taxon>
        <taxon>Vertebrata</taxon>
        <taxon>Euteleostomi</taxon>
        <taxon>Mammalia</taxon>
        <taxon>Eutheria</taxon>
        <taxon>Euarchontoglires</taxon>
        <taxon>Glires</taxon>
        <taxon>Rodentia</taxon>
        <taxon>Hystricomorpha</taxon>
        <taxon>Bathyergidae</taxon>
        <taxon>Heterocephalus</taxon>
    </lineage>
</organism>
<reference evidence="1 2" key="1">
    <citation type="journal article" date="2011" name="Nature">
        <title>Genome sequencing reveals insights into physiology and longevity of the naked mole rat.</title>
        <authorList>
            <person name="Kim E.B."/>
            <person name="Fang X."/>
            <person name="Fushan A.A."/>
            <person name="Huang Z."/>
            <person name="Lobanov A.V."/>
            <person name="Han L."/>
            <person name="Marino S.M."/>
            <person name="Sun X."/>
            <person name="Turanov A.A."/>
            <person name="Yang P."/>
            <person name="Yim S.H."/>
            <person name="Zhao X."/>
            <person name="Kasaikina M.V."/>
            <person name="Stoletzki N."/>
            <person name="Peng C."/>
            <person name="Polak P."/>
            <person name="Xiong Z."/>
            <person name="Kiezun A."/>
            <person name="Zhu Y."/>
            <person name="Chen Y."/>
            <person name="Kryukov G.V."/>
            <person name="Zhang Q."/>
            <person name="Peshkin L."/>
            <person name="Yang L."/>
            <person name="Bronson R.T."/>
            <person name="Buffenstein R."/>
            <person name="Wang B."/>
            <person name="Han C."/>
            <person name="Li Q."/>
            <person name="Chen L."/>
            <person name="Zhao W."/>
            <person name="Sunyaev S.R."/>
            <person name="Park T.J."/>
            <person name="Zhang G."/>
            <person name="Wang J."/>
            <person name="Gladyshev V.N."/>
        </authorList>
    </citation>
    <scope>NUCLEOTIDE SEQUENCE [LARGE SCALE GENOMIC DNA]</scope>
</reference>
<accession>G5BUT6</accession>